<evidence type="ECO:0000256" key="10">
    <source>
        <dbReference type="PROSITE-ProRule" id="PRU01240"/>
    </source>
</evidence>
<dbReference type="PANTHER" id="PTHR43806:SF11">
    <property type="entry name" value="CEREVISIN-RELATED"/>
    <property type="match status" value="1"/>
</dbReference>
<keyword evidence="6 10" id="KW-0378">Hydrolase</keyword>
<evidence type="ECO:0000313" key="15">
    <source>
        <dbReference type="Proteomes" id="UP000549695"/>
    </source>
</evidence>
<accession>A0A852WBA8</accession>
<dbReference type="InterPro" id="IPR036852">
    <property type="entry name" value="Peptidase_S8/S53_dom_sf"/>
</dbReference>
<evidence type="ECO:0000256" key="2">
    <source>
        <dbReference type="ARBA" id="ARBA00011073"/>
    </source>
</evidence>
<dbReference type="Proteomes" id="UP000549695">
    <property type="component" value="Unassembled WGS sequence"/>
</dbReference>
<dbReference type="GO" id="GO:0006508">
    <property type="term" value="P:proteolysis"/>
    <property type="evidence" value="ECO:0007669"/>
    <property type="project" value="UniProtKB-KW"/>
</dbReference>
<evidence type="ECO:0000259" key="13">
    <source>
        <dbReference type="Pfam" id="PF00082"/>
    </source>
</evidence>
<keyword evidence="9 12" id="KW-0472">Membrane</keyword>
<evidence type="ECO:0000256" key="11">
    <source>
        <dbReference type="SAM" id="MobiDB-lite"/>
    </source>
</evidence>
<feature type="domain" description="Peptidase S8/S53" evidence="13">
    <location>
        <begin position="134"/>
        <end position="399"/>
    </location>
</feature>
<dbReference type="GO" id="GO:0005886">
    <property type="term" value="C:plasma membrane"/>
    <property type="evidence" value="ECO:0007669"/>
    <property type="project" value="UniProtKB-SubCell"/>
</dbReference>
<keyword evidence="7 10" id="KW-0720">Serine protease</keyword>
<feature type="active site" description="Charge relay system" evidence="10">
    <location>
        <position position="143"/>
    </location>
</feature>
<dbReference type="InterPro" id="IPR050131">
    <property type="entry name" value="Peptidase_S8_subtilisin-like"/>
</dbReference>
<dbReference type="PROSITE" id="PS00138">
    <property type="entry name" value="SUBTILASE_SER"/>
    <property type="match status" value="1"/>
</dbReference>
<protein>
    <submittedName>
        <fullName evidence="14">Membrane-anchored mycosin MYCP</fullName>
        <ecNumber evidence="14">3.4.21.-</ecNumber>
    </submittedName>
</protein>
<comment type="similarity">
    <text evidence="2 10">Belongs to the peptidase S8 family.</text>
</comment>
<dbReference type="InterPro" id="IPR000209">
    <property type="entry name" value="Peptidase_S8/S53_dom"/>
</dbReference>
<evidence type="ECO:0000256" key="7">
    <source>
        <dbReference type="ARBA" id="ARBA00022825"/>
    </source>
</evidence>
<dbReference type="GO" id="GO:0004252">
    <property type="term" value="F:serine-type endopeptidase activity"/>
    <property type="evidence" value="ECO:0007669"/>
    <property type="project" value="UniProtKB-UniRule"/>
</dbReference>
<feature type="active site" description="Charge relay system" evidence="10">
    <location>
        <position position="355"/>
    </location>
</feature>
<reference evidence="14 15" key="1">
    <citation type="submission" date="2020-07" db="EMBL/GenBank/DDBJ databases">
        <title>Sequencing the genomes of 1000 actinobacteria strains.</title>
        <authorList>
            <person name="Klenk H.-P."/>
        </authorList>
    </citation>
    <scope>NUCLEOTIDE SEQUENCE [LARGE SCALE GENOMIC DNA]</scope>
    <source>
        <strain evidence="14 15">DSM 44749</strain>
    </source>
</reference>
<dbReference type="PROSITE" id="PS51892">
    <property type="entry name" value="SUBTILASE"/>
    <property type="match status" value="1"/>
</dbReference>
<evidence type="ECO:0000313" key="14">
    <source>
        <dbReference type="EMBL" id="NYG03595.1"/>
    </source>
</evidence>
<keyword evidence="5 12" id="KW-0812">Transmembrane</keyword>
<keyword evidence="3" id="KW-1003">Cell membrane</keyword>
<sequence>MTGPARQSAGPPTPPTAPPRTVRPRTAPPRQAVPLLAATLLALPLPTPPAVAPSVTPAASCAVHTPCGVATPPAPGVGAGDGVWTRSVAAAAEPGPPGPADGLRQTRACTPPGDDGPGAARGAVPQPPPHLATGAGQLVAVVDTGVAPLPRLAGRLSGGGDYLTGGDGLTDCDGHGSDVALLLAGAADPVTGLGAGMAPGARILSLRQSSGRFAVRGTDGTERPAGEIRTLAAAIDRAVALGASVVNVSEVVCVPSAQVDSAGAALREAVDGAERAGVLVVAAAGNVDGNGTCTGDPDLRPLPASYDTVLAVGAVDGDDVPGDFSVPGPWVDLAAPGTDLPRPSGPDGAVVRGTSYSAPLVAGTAALLRERFPMLTPRQVGDRLRATARPTAGDGRTGHGVLDPGAALTAEPLLLTPDDPAGPGGRAGVPGAGRAPLPLASAPPADLPVVAGVGAVAAVGGALVAALAGLRRRP</sequence>
<feature type="transmembrane region" description="Helical" evidence="12">
    <location>
        <begin position="447"/>
        <end position="470"/>
    </location>
</feature>
<evidence type="ECO:0000256" key="3">
    <source>
        <dbReference type="ARBA" id="ARBA00022475"/>
    </source>
</evidence>
<feature type="compositionally biased region" description="Gly residues" evidence="11">
    <location>
        <begin position="422"/>
        <end position="431"/>
    </location>
</feature>
<feature type="region of interest" description="Disordered" evidence="11">
    <location>
        <begin position="91"/>
        <end position="125"/>
    </location>
</feature>
<dbReference type="NCBIfam" id="TIGR03921">
    <property type="entry name" value="T7SS_mycosin"/>
    <property type="match status" value="1"/>
</dbReference>
<comment type="subcellular location">
    <subcellularLocation>
        <location evidence="1">Cell membrane</location>
        <topology evidence="1">Single-pass membrane protein</topology>
    </subcellularLocation>
</comment>
<feature type="region of interest" description="Disordered" evidence="11">
    <location>
        <begin position="413"/>
        <end position="432"/>
    </location>
</feature>
<dbReference type="PANTHER" id="PTHR43806">
    <property type="entry name" value="PEPTIDASE S8"/>
    <property type="match status" value="1"/>
</dbReference>
<gene>
    <name evidence="14" type="ORF">HDA37_003880</name>
</gene>
<keyword evidence="15" id="KW-1185">Reference proteome</keyword>
<keyword evidence="4 10" id="KW-0645">Protease</keyword>
<evidence type="ECO:0000256" key="4">
    <source>
        <dbReference type="ARBA" id="ARBA00022670"/>
    </source>
</evidence>
<feature type="region of interest" description="Disordered" evidence="11">
    <location>
        <begin position="1"/>
        <end position="31"/>
    </location>
</feature>
<dbReference type="InterPro" id="IPR023834">
    <property type="entry name" value="T7SS_pept_S8A_mycosin"/>
</dbReference>
<organism evidence="14 15">
    <name type="scientific">Pseudonocardia alni</name>
    <name type="common">Amycolata alni</name>
    <dbReference type="NCBI Taxonomy" id="33907"/>
    <lineage>
        <taxon>Bacteria</taxon>
        <taxon>Bacillati</taxon>
        <taxon>Actinomycetota</taxon>
        <taxon>Actinomycetes</taxon>
        <taxon>Pseudonocardiales</taxon>
        <taxon>Pseudonocardiaceae</taxon>
        <taxon>Pseudonocardia</taxon>
    </lineage>
</organism>
<dbReference type="AlphaFoldDB" id="A0A852WBA8"/>
<evidence type="ECO:0000256" key="5">
    <source>
        <dbReference type="ARBA" id="ARBA00022692"/>
    </source>
</evidence>
<evidence type="ECO:0000256" key="12">
    <source>
        <dbReference type="SAM" id="Phobius"/>
    </source>
</evidence>
<dbReference type="EMBL" id="JACCCZ010000001">
    <property type="protein sequence ID" value="NYG03595.1"/>
    <property type="molecule type" value="Genomic_DNA"/>
</dbReference>
<name>A0A852WBA8_PSEA5</name>
<dbReference type="Gene3D" id="3.40.50.200">
    <property type="entry name" value="Peptidase S8/S53 domain"/>
    <property type="match status" value="1"/>
</dbReference>
<dbReference type="EC" id="3.4.21.-" evidence="14"/>
<feature type="active site" description="Charge relay system" evidence="10">
    <location>
        <position position="175"/>
    </location>
</feature>
<evidence type="ECO:0000256" key="1">
    <source>
        <dbReference type="ARBA" id="ARBA00004162"/>
    </source>
</evidence>
<dbReference type="SUPFAM" id="SSF52743">
    <property type="entry name" value="Subtilisin-like"/>
    <property type="match status" value="1"/>
</dbReference>
<evidence type="ECO:0000256" key="8">
    <source>
        <dbReference type="ARBA" id="ARBA00022989"/>
    </source>
</evidence>
<comment type="caution">
    <text evidence="14">The sequence shown here is derived from an EMBL/GenBank/DDBJ whole genome shotgun (WGS) entry which is preliminary data.</text>
</comment>
<proteinExistence type="inferred from homology"/>
<keyword evidence="8 12" id="KW-1133">Transmembrane helix</keyword>
<feature type="compositionally biased region" description="Low complexity" evidence="11">
    <location>
        <begin position="108"/>
        <end position="124"/>
    </location>
</feature>
<evidence type="ECO:0000256" key="9">
    <source>
        <dbReference type="ARBA" id="ARBA00023136"/>
    </source>
</evidence>
<dbReference type="PRINTS" id="PR00723">
    <property type="entry name" value="SUBTILISIN"/>
</dbReference>
<evidence type="ECO:0000256" key="6">
    <source>
        <dbReference type="ARBA" id="ARBA00022801"/>
    </source>
</evidence>
<dbReference type="Pfam" id="PF00082">
    <property type="entry name" value="Peptidase_S8"/>
    <property type="match status" value="1"/>
</dbReference>
<dbReference type="InterPro" id="IPR023828">
    <property type="entry name" value="Peptidase_S8_Ser-AS"/>
</dbReference>
<dbReference type="InterPro" id="IPR015500">
    <property type="entry name" value="Peptidase_S8_subtilisin-rel"/>
</dbReference>